<dbReference type="AlphaFoldDB" id="A0A382B3W4"/>
<organism evidence="1">
    <name type="scientific">marine metagenome</name>
    <dbReference type="NCBI Taxonomy" id="408172"/>
    <lineage>
        <taxon>unclassified sequences</taxon>
        <taxon>metagenomes</taxon>
        <taxon>ecological metagenomes</taxon>
    </lineage>
</organism>
<reference evidence="1" key="1">
    <citation type="submission" date="2018-05" db="EMBL/GenBank/DDBJ databases">
        <authorList>
            <person name="Lanie J.A."/>
            <person name="Ng W.-L."/>
            <person name="Kazmierczak K.M."/>
            <person name="Andrzejewski T.M."/>
            <person name="Davidsen T.M."/>
            <person name="Wayne K.J."/>
            <person name="Tettelin H."/>
            <person name="Glass J.I."/>
            <person name="Rusch D."/>
            <person name="Podicherti R."/>
            <person name="Tsui H.-C.T."/>
            <person name="Winkler M.E."/>
        </authorList>
    </citation>
    <scope>NUCLEOTIDE SEQUENCE</scope>
</reference>
<gene>
    <name evidence="1" type="ORF">METZ01_LOCUS161289</name>
</gene>
<protein>
    <submittedName>
        <fullName evidence="1">Uncharacterized protein</fullName>
    </submittedName>
</protein>
<name>A0A382B3W4_9ZZZZ</name>
<accession>A0A382B3W4</accession>
<sequence>MASKWSIENVSNIKMLINMIEAAGGVDEDENIFFPVEKTEHGLLKVSKNKLLEHASDGMSTSDLYKKLLEQVDSSEWSNVSFDLQIPRSVPDPIDEEGPLT</sequence>
<dbReference type="EMBL" id="UINC01028076">
    <property type="protein sequence ID" value="SVB08435.1"/>
    <property type="molecule type" value="Genomic_DNA"/>
</dbReference>
<evidence type="ECO:0000313" key="1">
    <source>
        <dbReference type="EMBL" id="SVB08435.1"/>
    </source>
</evidence>
<proteinExistence type="predicted"/>